<keyword evidence="4 6" id="KW-0472">Membrane</keyword>
<feature type="transmembrane region" description="Helical" evidence="6">
    <location>
        <begin position="174"/>
        <end position="193"/>
    </location>
</feature>
<evidence type="ECO:0000256" key="1">
    <source>
        <dbReference type="ARBA" id="ARBA00004141"/>
    </source>
</evidence>
<name>A0A7S4INQ6_9STRA</name>
<evidence type="ECO:0000256" key="5">
    <source>
        <dbReference type="SAM" id="MobiDB-lite"/>
    </source>
</evidence>
<accession>A0A7S4INQ6</accession>
<feature type="compositionally biased region" description="Basic and acidic residues" evidence="5">
    <location>
        <begin position="1"/>
        <end position="12"/>
    </location>
</feature>
<evidence type="ECO:0000256" key="3">
    <source>
        <dbReference type="ARBA" id="ARBA00022989"/>
    </source>
</evidence>
<gene>
    <name evidence="7" type="ORF">OAUR00152_LOCUS13486</name>
</gene>
<comment type="subcellular location">
    <subcellularLocation>
        <location evidence="1">Membrane</location>
        <topology evidence="1">Multi-pass membrane protein</topology>
    </subcellularLocation>
</comment>
<dbReference type="Pfam" id="PF02466">
    <property type="entry name" value="Tim17"/>
    <property type="match status" value="1"/>
</dbReference>
<keyword evidence="2 6" id="KW-0812">Transmembrane</keyword>
<dbReference type="EMBL" id="HBKQ01019961">
    <property type="protein sequence ID" value="CAE2235071.1"/>
    <property type="molecule type" value="Transcribed_RNA"/>
</dbReference>
<dbReference type="PANTHER" id="PTHR15371">
    <property type="entry name" value="TIM23"/>
    <property type="match status" value="1"/>
</dbReference>
<evidence type="ECO:0000256" key="2">
    <source>
        <dbReference type="ARBA" id="ARBA00022692"/>
    </source>
</evidence>
<dbReference type="GO" id="GO:0030150">
    <property type="term" value="P:protein import into mitochondrial matrix"/>
    <property type="evidence" value="ECO:0007669"/>
    <property type="project" value="TreeGrafter"/>
</dbReference>
<organism evidence="7">
    <name type="scientific">Odontella aurita</name>
    <dbReference type="NCBI Taxonomy" id="265563"/>
    <lineage>
        <taxon>Eukaryota</taxon>
        <taxon>Sar</taxon>
        <taxon>Stramenopiles</taxon>
        <taxon>Ochrophyta</taxon>
        <taxon>Bacillariophyta</taxon>
        <taxon>Mediophyceae</taxon>
        <taxon>Biddulphiophycidae</taxon>
        <taxon>Eupodiscales</taxon>
        <taxon>Odontellaceae</taxon>
        <taxon>Odontella</taxon>
    </lineage>
</organism>
<sequence length="208" mass="21750">MTDTGKYDHSDVTSDSSSSAGALPNFDASAIKLTTIAPALGVPNAAYGEPQPDYLDYDQKGRGVVVTMFANAGMSYLLGILGGGLYGLKEGLAHTPSTRLKVKVNSVLNHCGRHGSRAGNVLGVLSIVYSLYEWQAETWELDSYTERVTTVPASSAFAAMATGMTYYSRAGPRVAGLAGAIGLGAVGVTYGAYSALGIPYGHKGYLFF</sequence>
<keyword evidence="3 6" id="KW-1133">Transmembrane helix</keyword>
<evidence type="ECO:0000313" key="7">
    <source>
        <dbReference type="EMBL" id="CAE2235071.1"/>
    </source>
</evidence>
<dbReference type="PANTHER" id="PTHR15371:SF0">
    <property type="entry name" value="SD19278P"/>
    <property type="match status" value="1"/>
</dbReference>
<dbReference type="AlphaFoldDB" id="A0A7S4INQ6"/>
<feature type="transmembrane region" description="Helical" evidence="6">
    <location>
        <begin position="64"/>
        <end position="88"/>
    </location>
</feature>
<evidence type="ECO:0000256" key="4">
    <source>
        <dbReference type="ARBA" id="ARBA00023136"/>
    </source>
</evidence>
<evidence type="ECO:0000256" key="6">
    <source>
        <dbReference type="SAM" id="Phobius"/>
    </source>
</evidence>
<dbReference type="GO" id="GO:0008320">
    <property type="term" value="F:protein transmembrane transporter activity"/>
    <property type="evidence" value="ECO:0007669"/>
    <property type="project" value="TreeGrafter"/>
</dbReference>
<dbReference type="GO" id="GO:0005744">
    <property type="term" value="C:TIM23 mitochondrial import inner membrane translocase complex"/>
    <property type="evidence" value="ECO:0007669"/>
    <property type="project" value="TreeGrafter"/>
</dbReference>
<evidence type="ECO:0008006" key="8">
    <source>
        <dbReference type="Google" id="ProtNLM"/>
    </source>
</evidence>
<feature type="region of interest" description="Disordered" evidence="5">
    <location>
        <begin position="1"/>
        <end position="20"/>
    </location>
</feature>
<protein>
    <recommendedName>
        <fullName evidence="8">Mitochondrial import inner membrane translocase subunit TIM23</fullName>
    </recommendedName>
</protein>
<reference evidence="7" key="1">
    <citation type="submission" date="2021-01" db="EMBL/GenBank/DDBJ databases">
        <authorList>
            <person name="Corre E."/>
            <person name="Pelletier E."/>
            <person name="Niang G."/>
            <person name="Scheremetjew M."/>
            <person name="Finn R."/>
            <person name="Kale V."/>
            <person name="Holt S."/>
            <person name="Cochrane G."/>
            <person name="Meng A."/>
            <person name="Brown T."/>
            <person name="Cohen L."/>
        </authorList>
    </citation>
    <scope>NUCLEOTIDE SEQUENCE</scope>
    <source>
        <strain evidence="7">Isolate 1302-5</strain>
    </source>
</reference>
<proteinExistence type="predicted"/>
<dbReference type="InterPro" id="IPR045238">
    <property type="entry name" value="Tim23-like"/>
</dbReference>